<keyword evidence="2" id="KW-1185">Reference proteome</keyword>
<proteinExistence type="predicted"/>
<evidence type="ECO:0000313" key="1">
    <source>
        <dbReference type="EMBL" id="MDF2257653.1"/>
    </source>
</evidence>
<protein>
    <submittedName>
        <fullName evidence="1">Uncharacterized protein</fullName>
    </submittedName>
</protein>
<dbReference type="EMBL" id="JARHTQ010000011">
    <property type="protein sequence ID" value="MDF2257653.1"/>
    <property type="molecule type" value="Genomic_DNA"/>
</dbReference>
<gene>
    <name evidence="1" type="ORF">P2L57_18605</name>
</gene>
<evidence type="ECO:0000313" key="2">
    <source>
        <dbReference type="Proteomes" id="UP001220022"/>
    </source>
</evidence>
<accession>A0ABT5Z1L3</accession>
<dbReference type="RefSeq" id="WP_275815889.1">
    <property type="nucleotide sequence ID" value="NZ_BAAANM010000022.1"/>
</dbReference>
<name>A0ABT5Z1L3_9ACTN</name>
<reference evidence="1 2" key="1">
    <citation type="submission" date="2023-03" db="EMBL/GenBank/DDBJ databases">
        <title>Draft genome sequence of type strain Streptomyces ferralitis JCM 14344.</title>
        <authorList>
            <person name="Klaysubun C."/>
            <person name="Duangmal K."/>
        </authorList>
    </citation>
    <scope>NUCLEOTIDE SEQUENCE [LARGE SCALE GENOMIC DNA]</scope>
    <source>
        <strain evidence="1 2">JCM 14344</strain>
    </source>
</reference>
<sequence>MRVLPAFEEIQTADQAAFQQISLSSRLDRLPADLRGPLSEYMLGSTALFATSNITDPLAPSKGAVVPFGFSTDGEWAWPTYWGYFVREYGVSVPDDFITHARAANFTPVTLPMEEFDRVNEELMREFPQEKVTYYAKIGEGYSRGNPRGIVRRRVADGVEYDEAFTRNLRWEPTEYLRLYELGHNEVDHVEITESEANAFVEAVTREIGTQH</sequence>
<comment type="caution">
    <text evidence="1">The sequence shown here is derived from an EMBL/GenBank/DDBJ whole genome shotgun (WGS) entry which is preliminary data.</text>
</comment>
<dbReference type="Proteomes" id="UP001220022">
    <property type="component" value="Unassembled WGS sequence"/>
</dbReference>
<organism evidence="1 2">
    <name type="scientific">Streptantibioticus ferralitis</name>
    <dbReference type="NCBI Taxonomy" id="236510"/>
    <lineage>
        <taxon>Bacteria</taxon>
        <taxon>Bacillati</taxon>
        <taxon>Actinomycetota</taxon>
        <taxon>Actinomycetes</taxon>
        <taxon>Kitasatosporales</taxon>
        <taxon>Streptomycetaceae</taxon>
        <taxon>Streptantibioticus</taxon>
    </lineage>
</organism>